<feature type="transmembrane region" description="Helical" evidence="8">
    <location>
        <begin position="266"/>
        <end position="285"/>
    </location>
</feature>
<keyword evidence="7 8" id="KW-0472">Membrane</keyword>
<keyword evidence="11" id="KW-1185">Reference proteome</keyword>
<dbReference type="Gene3D" id="1.20.1250.20">
    <property type="entry name" value="MFS general substrate transporter like domains"/>
    <property type="match status" value="2"/>
</dbReference>
<keyword evidence="4" id="KW-0997">Cell inner membrane</keyword>
<evidence type="ECO:0000256" key="1">
    <source>
        <dbReference type="ARBA" id="ARBA00004429"/>
    </source>
</evidence>
<dbReference type="PIRSF" id="PIRSF004925">
    <property type="entry name" value="HcaT"/>
    <property type="match status" value="1"/>
</dbReference>
<dbReference type="PANTHER" id="PTHR23522:SF10">
    <property type="entry name" value="3-PHENYLPROPIONIC ACID TRANSPORTER-RELATED"/>
    <property type="match status" value="1"/>
</dbReference>
<protein>
    <submittedName>
        <fullName evidence="10">MFS transporter</fullName>
    </submittedName>
</protein>
<feature type="transmembrane region" description="Helical" evidence="8">
    <location>
        <begin position="139"/>
        <end position="157"/>
    </location>
</feature>
<evidence type="ECO:0000256" key="6">
    <source>
        <dbReference type="ARBA" id="ARBA00022989"/>
    </source>
</evidence>
<keyword evidence="5 8" id="KW-0812">Transmembrane</keyword>
<evidence type="ECO:0000256" key="3">
    <source>
        <dbReference type="ARBA" id="ARBA00022475"/>
    </source>
</evidence>
<dbReference type="InterPro" id="IPR026032">
    <property type="entry name" value="HcaT-like"/>
</dbReference>
<dbReference type="GO" id="GO:0015528">
    <property type="term" value="F:lactose:proton symporter activity"/>
    <property type="evidence" value="ECO:0007669"/>
    <property type="project" value="TreeGrafter"/>
</dbReference>
<dbReference type="Pfam" id="PF12832">
    <property type="entry name" value="MFS_1_like"/>
    <property type="match status" value="1"/>
</dbReference>
<feature type="transmembrane region" description="Helical" evidence="8">
    <location>
        <begin position="331"/>
        <end position="354"/>
    </location>
</feature>
<feature type="transmembrane region" description="Helical" evidence="8">
    <location>
        <begin position="194"/>
        <end position="219"/>
    </location>
</feature>
<dbReference type="PANTHER" id="PTHR23522">
    <property type="entry name" value="BLL5896 PROTEIN"/>
    <property type="match status" value="1"/>
</dbReference>
<comment type="subcellular location">
    <subcellularLocation>
        <location evidence="1">Cell inner membrane</location>
        <topology evidence="1">Multi-pass membrane protein</topology>
    </subcellularLocation>
</comment>
<evidence type="ECO:0000259" key="9">
    <source>
        <dbReference type="Pfam" id="PF12832"/>
    </source>
</evidence>
<proteinExistence type="predicted"/>
<sequence>MSQLLSGRQGKALAACYFFYFAINGLLLPYLGTYFSDLGFDSFAIGQLMSVLFVTRMVAPNLWAYLADKLGHRARFIKMGAFLAALIFSATIGTTAFFYLALILFGYTFFWNGVLPQLEVVTLTSLGNQSHRYGTLRSFGSIGYIVVVLCAGAWFEYHGSSSFAYIGLALFIGLACSSLWVSEPQVAVSSKASSAAFMTVLMSPAMILFLLASILLQASHGPFYTFFVLHMSQLGVGEGMAGVMVAGGVFAEIGIFAIAPRLLARFSLANLLLFTAAITALRWGLTGVMEANQVGQLLVQGLHGISFGLGHACAIQYIHRSFPVADQGKAQALYASVAFGLGGAMGAWCGGLGWQDGAGASATWFGAATAALLALLILLLFRHCQSKPAG</sequence>
<keyword evidence="6 8" id="KW-1133">Transmembrane helix</keyword>
<feature type="transmembrane region" description="Helical" evidence="8">
    <location>
        <begin position="12"/>
        <end position="32"/>
    </location>
</feature>
<keyword evidence="2" id="KW-0813">Transport</keyword>
<feature type="transmembrane region" description="Helical" evidence="8">
    <location>
        <begin position="239"/>
        <end position="259"/>
    </location>
</feature>
<accession>A0A6H1UDQ7</accession>
<keyword evidence="3" id="KW-1003">Cell membrane</keyword>
<dbReference type="GO" id="GO:0005886">
    <property type="term" value="C:plasma membrane"/>
    <property type="evidence" value="ECO:0007669"/>
    <property type="project" value="UniProtKB-SubCell"/>
</dbReference>
<feature type="transmembrane region" description="Helical" evidence="8">
    <location>
        <begin position="44"/>
        <end position="67"/>
    </location>
</feature>
<reference evidence="10 11" key="1">
    <citation type="submission" date="2020-04" db="EMBL/GenBank/DDBJ databases">
        <title>Ferrimonas sp. S7 isolated from sea water.</title>
        <authorList>
            <person name="Bae S.S."/>
            <person name="Baek K."/>
        </authorList>
    </citation>
    <scope>NUCLEOTIDE SEQUENCE [LARGE SCALE GENOMIC DNA]</scope>
    <source>
        <strain evidence="10 11">S7</strain>
    </source>
</reference>
<evidence type="ECO:0000313" key="10">
    <source>
        <dbReference type="EMBL" id="QIZ77215.1"/>
    </source>
</evidence>
<dbReference type="SUPFAM" id="SSF103473">
    <property type="entry name" value="MFS general substrate transporter"/>
    <property type="match status" value="1"/>
</dbReference>
<evidence type="ECO:0000256" key="2">
    <source>
        <dbReference type="ARBA" id="ARBA00022448"/>
    </source>
</evidence>
<dbReference type="GO" id="GO:0030395">
    <property type="term" value="F:lactose binding"/>
    <property type="evidence" value="ECO:0007669"/>
    <property type="project" value="TreeGrafter"/>
</dbReference>
<feature type="transmembrane region" description="Helical" evidence="8">
    <location>
        <begin position="360"/>
        <end position="381"/>
    </location>
</feature>
<feature type="transmembrane region" description="Helical" evidence="8">
    <location>
        <begin position="297"/>
        <end position="319"/>
    </location>
</feature>
<organism evidence="10 11">
    <name type="scientific">Ferrimonas lipolytica</name>
    <dbReference type="NCBI Taxonomy" id="2724191"/>
    <lineage>
        <taxon>Bacteria</taxon>
        <taxon>Pseudomonadati</taxon>
        <taxon>Pseudomonadota</taxon>
        <taxon>Gammaproteobacteria</taxon>
        <taxon>Alteromonadales</taxon>
        <taxon>Ferrimonadaceae</taxon>
        <taxon>Ferrimonas</taxon>
    </lineage>
</organism>
<dbReference type="KEGG" id="fes:HER31_10195"/>
<evidence type="ECO:0000256" key="4">
    <source>
        <dbReference type="ARBA" id="ARBA00022519"/>
    </source>
</evidence>
<dbReference type="Proteomes" id="UP000501602">
    <property type="component" value="Chromosome"/>
</dbReference>
<evidence type="ECO:0000256" key="7">
    <source>
        <dbReference type="ARBA" id="ARBA00023136"/>
    </source>
</evidence>
<name>A0A6H1UDQ7_9GAMM</name>
<feature type="transmembrane region" description="Helical" evidence="8">
    <location>
        <begin position="163"/>
        <end position="182"/>
    </location>
</feature>
<dbReference type="InterPro" id="IPR036259">
    <property type="entry name" value="MFS_trans_sf"/>
</dbReference>
<dbReference type="AlphaFoldDB" id="A0A6H1UDQ7"/>
<evidence type="ECO:0000313" key="11">
    <source>
        <dbReference type="Proteomes" id="UP000501602"/>
    </source>
</evidence>
<dbReference type="RefSeq" id="WP_168660476.1">
    <property type="nucleotide sequence ID" value="NZ_CP051180.1"/>
</dbReference>
<feature type="transmembrane region" description="Helical" evidence="8">
    <location>
        <begin position="79"/>
        <end position="103"/>
    </location>
</feature>
<evidence type="ECO:0000256" key="8">
    <source>
        <dbReference type="SAM" id="Phobius"/>
    </source>
</evidence>
<dbReference type="InterPro" id="IPR024989">
    <property type="entry name" value="MFS_assoc_dom"/>
</dbReference>
<gene>
    <name evidence="10" type="ORF">HER31_10195</name>
</gene>
<feature type="domain" description="Major facilitator superfamily associated" evidence="9">
    <location>
        <begin position="13"/>
        <end position="363"/>
    </location>
</feature>
<dbReference type="EMBL" id="CP051180">
    <property type="protein sequence ID" value="QIZ77215.1"/>
    <property type="molecule type" value="Genomic_DNA"/>
</dbReference>
<evidence type="ECO:0000256" key="5">
    <source>
        <dbReference type="ARBA" id="ARBA00022692"/>
    </source>
</evidence>
<feature type="transmembrane region" description="Helical" evidence="8">
    <location>
        <begin position="109"/>
        <end position="127"/>
    </location>
</feature>